<feature type="transmembrane region" description="Helical" evidence="1">
    <location>
        <begin position="447"/>
        <end position="466"/>
    </location>
</feature>
<evidence type="ECO:0000313" key="3">
    <source>
        <dbReference type="Proteomes" id="UP001499967"/>
    </source>
</evidence>
<dbReference type="Pfam" id="PF20176">
    <property type="entry name" value="DUF6541"/>
    <property type="match status" value="1"/>
</dbReference>
<accession>A0ABN1Q327</accession>
<feature type="transmembrane region" description="Helical" evidence="1">
    <location>
        <begin position="288"/>
        <end position="312"/>
    </location>
</feature>
<protein>
    <recommendedName>
        <fullName evidence="4">YYY domain-containing protein</fullName>
    </recommendedName>
</protein>
<feature type="transmembrane region" description="Helical" evidence="1">
    <location>
        <begin position="255"/>
        <end position="276"/>
    </location>
</feature>
<feature type="transmembrane region" description="Helical" evidence="1">
    <location>
        <begin position="6"/>
        <end position="26"/>
    </location>
</feature>
<feature type="transmembrane region" description="Helical" evidence="1">
    <location>
        <begin position="33"/>
        <end position="55"/>
    </location>
</feature>
<feature type="transmembrane region" description="Helical" evidence="1">
    <location>
        <begin position="110"/>
        <end position="134"/>
    </location>
</feature>
<feature type="transmembrane region" description="Helical" evidence="1">
    <location>
        <begin position="387"/>
        <end position="403"/>
    </location>
</feature>
<comment type="caution">
    <text evidence="2">The sequence shown here is derived from an EMBL/GenBank/DDBJ whole genome shotgun (WGS) entry which is preliminary data.</text>
</comment>
<feature type="transmembrane region" description="Helical" evidence="1">
    <location>
        <begin position="410"/>
        <end position="427"/>
    </location>
</feature>
<keyword evidence="3" id="KW-1185">Reference proteome</keyword>
<feature type="transmembrane region" description="Helical" evidence="1">
    <location>
        <begin position="332"/>
        <end position="350"/>
    </location>
</feature>
<feature type="transmembrane region" description="Helical" evidence="1">
    <location>
        <begin position="61"/>
        <end position="82"/>
    </location>
</feature>
<feature type="transmembrane region" description="Helical" evidence="1">
    <location>
        <begin position="203"/>
        <end position="224"/>
    </location>
</feature>
<feature type="transmembrane region" description="Helical" evidence="1">
    <location>
        <begin position="487"/>
        <end position="508"/>
    </location>
</feature>
<gene>
    <name evidence="2" type="ORF">GCM10009559_29410</name>
</gene>
<sequence length="658" mass="69839">MSAGAQVVALYAFTLWVPGLVLGALVGMRGWTLAAAAPLLTYSLAGLFGPVFAALDTAWTPTSAGLLFVVLCALAVLGRIAAQHPSLARRFGGRLALGAQTAPDRVWTPWAHVVVAAALGAIVVLGGTVIWAGLGQLSAIPQDWDAAFHANGIRWIAETGDSSLTGMAKVNWYEDDVEVFYPNAYHLLAAIVFQVAGTDIPTVLNAQTVLLPGMGALTIVALVHRFRGRAVLAVTAAGCSVAVTSFYDMLWRGPLFPFVTGAVLMPLAAVLLLDVLDARGLWQVGRGLLFGLGLLGMIALNPATLFTAAVFVFPAMVQRWAGRPRLLLREPLVVLAAGAAAAALALPQVLGSIGSASGEPVYDWPAELTQSEALGELLALGHDGLHPQWWLVLVAAIGVAGLSRLGGLRWIFASGFIFGTMFVLAASSDEPWVNTLTRPWWNDQWRLIGMCVVPIAVLAGHGLAELQRHAAGGIRALAAKVGAGPPAVARHASTFVAAGLVVGLFLVATEDMYLGRNVTRMRLAAPDGPVVSSLEADAMRVLARLVPPDQRVMNDRGDGSAWMYAIAGVRPVAGFYNFSRVGPDADLLTARFNNYPVDRSVRAAVARLDVSYVVLGRGFVRTDWRRAPGLLGLDDAPWLETVYRNRDAVIYRIRARPS</sequence>
<dbReference type="EMBL" id="BAAAHP010000078">
    <property type="protein sequence ID" value="GAA0936760.1"/>
    <property type="molecule type" value="Genomic_DNA"/>
</dbReference>
<dbReference type="RefSeq" id="WP_343941924.1">
    <property type="nucleotide sequence ID" value="NZ_BAAAHP010000078.1"/>
</dbReference>
<reference evidence="2 3" key="1">
    <citation type="journal article" date="2019" name="Int. J. Syst. Evol. Microbiol.">
        <title>The Global Catalogue of Microorganisms (GCM) 10K type strain sequencing project: providing services to taxonomists for standard genome sequencing and annotation.</title>
        <authorList>
            <consortium name="The Broad Institute Genomics Platform"/>
            <consortium name="The Broad Institute Genome Sequencing Center for Infectious Disease"/>
            <person name="Wu L."/>
            <person name="Ma J."/>
        </authorList>
    </citation>
    <scope>NUCLEOTIDE SEQUENCE [LARGE SCALE GENOMIC DNA]</scope>
    <source>
        <strain evidence="2 3">JCM 11117</strain>
    </source>
</reference>
<proteinExistence type="predicted"/>
<keyword evidence="1" id="KW-0812">Transmembrane</keyword>
<name>A0ABN1Q327_9PSEU</name>
<evidence type="ECO:0000313" key="2">
    <source>
        <dbReference type="EMBL" id="GAA0936760.1"/>
    </source>
</evidence>
<dbReference type="Proteomes" id="UP001499967">
    <property type="component" value="Unassembled WGS sequence"/>
</dbReference>
<dbReference type="InterPro" id="IPR046671">
    <property type="entry name" value="DUF6541"/>
</dbReference>
<keyword evidence="1" id="KW-0472">Membrane</keyword>
<keyword evidence="1" id="KW-1133">Transmembrane helix</keyword>
<evidence type="ECO:0008006" key="4">
    <source>
        <dbReference type="Google" id="ProtNLM"/>
    </source>
</evidence>
<organism evidence="2 3">
    <name type="scientific">Pseudonocardia zijingensis</name>
    <dbReference type="NCBI Taxonomy" id="153376"/>
    <lineage>
        <taxon>Bacteria</taxon>
        <taxon>Bacillati</taxon>
        <taxon>Actinomycetota</taxon>
        <taxon>Actinomycetes</taxon>
        <taxon>Pseudonocardiales</taxon>
        <taxon>Pseudonocardiaceae</taxon>
        <taxon>Pseudonocardia</taxon>
    </lineage>
</organism>
<evidence type="ECO:0000256" key="1">
    <source>
        <dbReference type="SAM" id="Phobius"/>
    </source>
</evidence>